<evidence type="ECO:0000313" key="2">
    <source>
        <dbReference type="Proteomes" id="UP000230069"/>
    </source>
</evidence>
<gene>
    <name evidence="1" type="ORF">AQUCO_04300085v1</name>
</gene>
<dbReference type="EMBL" id="KZ305060">
    <property type="protein sequence ID" value="PIA32901.1"/>
    <property type="molecule type" value="Genomic_DNA"/>
</dbReference>
<evidence type="ECO:0000313" key="1">
    <source>
        <dbReference type="EMBL" id="PIA32901.1"/>
    </source>
</evidence>
<accession>A0A2G5CNP4</accession>
<dbReference type="InParanoid" id="A0A2G5CNP4"/>
<organism evidence="1 2">
    <name type="scientific">Aquilegia coerulea</name>
    <name type="common">Rocky mountain columbine</name>
    <dbReference type="NCBI Taxonomy" id="218851"/>
    <lineage>
        <taxon>Eukaryota</taxon>
        <taxon>Viridiplantae</taxon>
        <taxon>Streptophyta</taxon>
        <taxon>Embryophyta</taxon>
        <taxon>Tracheophyta</taxon>
        <taxon>Spermatophyta</taxon>
        <taxon>Magnoliopsida</taxon>
        <taxon>Ranunculales</taxon>
        <taxon>Ranunculaceae</taxon>
        <taxon>Thalictroideae</taxon>
        <taxon>Aquilegia</taxon>
    </lineage>
</organism>
<sequence length="70" mass="7596">MISSSVLSQASTIEEVSGTAFIFKCEVILAQNGIHSSRMRKLQSVVHFVVVSAIAKNACVNLGRLRFALM</sequence>
<reference evidence="1 2" key="1">
    <citation type="submission" date="2017-09" db="EMBL/GenBank/DDBJ databases">
        <title>WGS assembly of Aquilegia coerulea Goldsmith.</title>
        <authorList>
            <person name="Hodges S."/>
            <person name="Kramer E."/>
            <person name="Nordborg M."/>
            <person name="Tomkins J."/>
            <person name="Borevitz J."/>
            <person name="Derieg N."/>
            <person name="Yan J."/>
            <person name="Mihaltcheva S."/>
            <person name="Hayes R.D."/>
            <person name="Rokhsar D."/>
        </authorList>
    </citation>
    <scope>NUCLEOTIDE SEQUENCE [LARGE SCALE GENOMIC DNA]</scope>
    <source>
        <strain evidence="2">cv. Goldsmith</strain>
    </source>
</reference>
<proteinExistence type="predicted"/>
<name>A0A2G5CNP4_AQUCA</name>
<dbReference type="AlphaFoldDB" id="A0A2G5CNP4"/>
<dbReference type="Proteomes" id="UP000230069">
    <property type="component" value="Unassembled WGS sequence"/>
</dbReference>
<protein>
    <submittedName>
        <fullName evidence="1">Uncharacterized protein</fullName>
    </submittedName>
</protein>
<keyword evidence="2" id="KW-1185">Reference proteome</keyword>